<name>A0A0F6YHF0_9BACT</name>
<dbReference type="KEGG" id="samy:DB32_002194"/>
<dbReference type="Proteomes" id="UP000034883">
    <property type="component" value="Chromosome"/>
</dbReference>
<accession>A0A0F6YHF0</accession>
<evidence type="ECO:0000313" key="2">
    <source>
        <dbReference type="EMBL" id="AKF05045.1"/>
    </source>
</evidence>
<dbReference type="EMBL" id="CP011125">
    <property type="protein sequence ID" value="AKF05045.1"/>
    <property type="molecule type" value="Genomic_DNA"/>
</dbReference>
<evidence type="ECO:0000256" key="1">
    <source>
        <dbReference type="SAM" id="MobiDB-lite"/>
    </source>
</evidence>
<proteinExistence type="predicted"/>
<dbReference type="AlphaFoldDB" id="A0A0F6YHF0"/>
<dbReference type="STRING" id="927083.DB32_002194"/>
<organism evidence="2 3">
    <name type="scientific">Sandaracinus amylolyticus</name>
    <dbReference type="NCBI Taxonomy" id="927083"/>
    <lineage>
        <taxon>Bacteria</taxon>
        <taxon>Pseudomonadati</taxon>
        <taxon>Myxococcota</taxon>
        <taxon>Polyangia</taxon>
        <taxon>Polyangiales</taxon>
        <taxon>Sandaracinaceae</taxon>
        <taxon>Sandaracinus</taxon>
    </lineage>
</organism>
<reference evidence="2 3" key="1">
    <citation type="submission" date="2015-03" db="EMBL/GenBank/DDBJ databases">
        <title>Genome assembly of Sandaracinus amylolyticus DSM 53668.</title>
        <authorList>
            <person name="Sharma G."/>
            <person name="Subramanian S."/>
        </authorList>
    </citation>
    <scope>NUCLEOTIDE SEQUENCE [LARGE SCALE GENOMIC DNA]</scope>
    <source>
        <strain evidence="2 3">DSM 53668</strain>
    </source>
</reference>
<feature type="region of interest" description="Disordered" evidence="1">
    <location>
        <begin position="61"/>
        <end position="87"/>
    </location>
</feature>
<sequence length="87" mass="9745">MRARREAASTPRSSAGRTRRSRVDEPRVGTADHILVSRRPTRRRRGPRLVVSAIHPSDLTTASSRLEEAPVSSDGRIFEIPRSTRQS</sequence>
<protein>
    <submittedName>
        <fullName evidence="2">Uncharacterized protein</fullName>
    </submittedName>
</protein>
<keyword evidence="3" id="KW-1185">Reference proteome</keyword>
<gene>
    <name evidence="2" type="ORF">DB32_002194</name>
</gene>
<evidence type="ECO:0000313" key="3">
    <source>
        <dbReference type="Proteomes" id="UP000034883"/>
    </source>
</evidence>
<feature type="region of interest" description="Disordered" evidence="1">
    <location>
        <begin position="1"/>
        <end position="30"/>
    </location>
</feature>